<reference evidence="4 5" key="1">
    <citation type="submission" date="2020-07" db="EMBL/GenBank/DDBJ databases">
        <title>Spirosoma foliorum sp. nov., isolated from the leaves on the Nejang mountain Korea, Republic of.</title>
        <authorList>
            <person name="Ho H."/>
            <person name="Lee Y.-J."/>
            <person name="Nurcahyanto D.-A."/>
            <person name="Kim S.-G."/>
        </authorList>
    </citation>
    <scope>NUCLEOTIDE SEQUENCE [LARGE SCALE GENOMIC DNA]</scope>
    <source>
        <strain evidence="4 5">PL0136</strain>
    </source>
</reference>
<name>A0A7G5GX86_9BACT</name>
<accession>A0A7G5GX86</accession>
<evidence type="ECO:0000313" key="5">
    <source>
        <dbReference type="Proteomes" id="UP000515369"/>
    </source>
</evidence>
<dbReference type="Gene3D" id="2.60.40.10">
    <property type="entry name" value="Immunoglobulins"/>
    <property type="match status" value="1"/>
</dbReference>
<feature type="compositionally biased region" description="Polar residues" evidence="1">
    <location>
        <begin position="1563"/>
        <end position="1573"/>
    </location>
</feature>
<protein>
    <submittedName>
        <fullName evidence="4">DUF11 domain-containing protein</fullName>
    </submittedName>
</protein>
<dbReference type="InterPro" id="IPR015943">
    <property type="entry name" value="WD40/YVTN_repeat-like_dom_sf"/>
</dbReference>
<organism evidence="4 5">
    <name type="scientific">Spirosoma foliorum</name>
    <dbReference type="NCBI Taxonomy" id="2710596"/>
    <lineage>
        <taxon>Bacteria</taxon>
        <taxon>Pseudomonadati</taxon>
        <taxon>Bacteroidota</taxon>
        <taxon>Cytophagia</taxon>
        <taxon>Cytophagales</taxon>
        <taxon>Cytophagaceae</taxon>
        <taxon>Spirosoma</taxon>
    </lineage>
</organism>
<dbReference type="SUPFAM" id="SSF110296">
    <property type="entry name" value="Oligoxyloglucan reducing end-specific cellobiohydrolase"/>
    <property type="match status" value="2"/>
</dbReference>
<feature type="compositionally biased region" description="Polar residues" evidence="1">
    <location>
        <begin position="68"/>
        <end position="82"/>
    </location>
</feature>
<feature type="domain" description="DUF11" evidence="3">
    <location>
        <begin position="1465"/>
        <end position="1571"/>
    </location>
</feature>
<feature type="region of interest" description="Disordered" evidence="1">
    <location>
        <begin position="1563"/>
        <end position="1599"/>
    </location>
</feature>
<sequence>MPISTCCRLLVGLLFIFQSSLVYSQNQPSPSERDTLRRIAEEEQRRLIDPATGTVPYERLDEARRKLNNQSSTANGGPSAQSGIPGITWQERGPSNAGGRTRALLFDLNDPAHKKVWAGSPAGGLWYTNDISDASATWTSVSDTWENTVVTALAADPSNPQVMYAGTGDGYNYVTGGGIWKTTNGGTTWSRLTSTIPSGNSPSINYSFGYIQQIIVNGSGQVFVATRSGIVRSVDGGTSWTYALAPNQGIGAGSNTNNYYNDFVTDLELATDGILYAAFNPSRIFKSTSSSGTAWSEITPTGITGERTELALAPSTNGANQVIYAVSRAYNNVNYGQDVKWFKKSSNGGTSWTDVPIPTFSWNDHFTSGNGYYALNLAVHPTDANTIYAGGYDWLRSIDGGTTWSGALANRYINQQGLWFQPGSNINAIFADDKGIRWSTDWGNNAVSAPTFVNRNTGYRVAEISSVSMKASAGSSYLLAGARGSGYFQQTTAGLSTGTMIWSTNYSTGITFIDDNEPDIQIFQSYGQFYRYDGANFSQLVSLNSYSYPNPSDYDSQSNTLYTTDFTNNQAVIRKVVGIGGSPSTTTLTLSGLTNSLTYLKLNTDRTALFAGSYSGKLYKITNLNQSTPTVTAIDNGVFSQYATLSGIDVGATDNELLVTLSNYGVQSVWYTNDGGNTWTGKDQSNYGLPDVPVRTALFNPQNRKQVLLGTDVGIWSTTDITASNPGWTFSSSGLGTLQVNQLRYRASDGRLSAATNGRGIFSSDAFAIPYILPSVAITNISNANLCAGNTFTVSFSTTGPAFSTGNKFEVWLSDATGNFANPTKIGSNATSPISATLPSGYSAMPYGTTYRVKIIATNPDVESSLSGVLAIGNLGSISVYDHLADFQGYYSGGTICIGGKTTLKAYTYTTNYSSTTPASYQWLFNGSSISGATSATVSAQQAGTYVATVQQAGCTITSKAYTLTTSSNPYVSFSSLSNGEPQCDDHPLKLFSNYIGETASYQWARDGIDIAGATSYTYTASQTGKYSLRMTDGSCYYSVSPSYIQFGRSLYARASLNTIGDSLLCSASPNYSISMYASIPSSNDYTVQWYRNGLIVPGATSMYYYATQPGAYSFLLKQGTCQTFSNAVSVRMVDQFQASINYSFASKSACPGEVRNLYTSIYNNSSYQWQKDGVDIAGATSSNYGATSSGSYTLKLTRGSCSAISAPVSLTFSNAIVPKVIYYSSTAEGCSGKDIYAWDSYNLSGYQFQWYKNGVVINNASSDYFYATQSGAYSVRVTNGSCTGLSKEIYVDAGNGNIAKPVITTSPVTSQLCMNNTLRLSINSYNGTVQWKRNGVAIAGATSYQFYATESGLYTVFNQDGSCTAESDPVDIRIGEPTTATISGLAIVNSGQSTLLPVSFTGPAPWSFTLTNGQSVTATYQNPAFIAVSPTSNTIYQLASVGNACGTGTVSGQASVSVGTSSADVSLNMAVSNRVPNVGDVVSYTLSAANAGPQDAVGVQLSSLLPAGLAFVNSSSPGLSAVNGVVSASLGTIPANGVSSVSFQVTPTQAGIFATSAQIIASQTPDPDSQPGSGTGDGQDDEVTVDLRTPNGGSLVTSANPNQMLLPVVLGNQPATDPNKIDLSLGMWVDKLTPAASDIISTSLTVNNRGGSSASSIIVQVVLPNGSFNAQSPAGWIQVDSQTYKRYINALAAGQSATVSLKWQPSGSGTLKAQILDAAETDSDSTPGNGYANGEDDEAAVTVRAQ</sequence>
<dbReference type="InterPro" id="IPR001434">
    <property type="entry name" value="OmcB-like_DUF11"/>
</dbReference>
<dbReference type="InterPro" id="IPR047589">
    <property type="entry name" value="DUF11_rpt"/>
</dbReference>
<dbReference type="EMBL" id="CP059732">
    <property type="protein sequence ID" value="QMW03478.1"/>
    <property type="molecule type" value="Genomic_DNA"/>
</dbReference>
<dbReference type="InterPro" id="IPR013783">
    <property type="entry name" value="Ig-like_fold"/>
</dbReference>
<keyword evidence="5" id="KW-1185">Reference proteome</keyword>
<evidence type="ECO:0000313" key="4">
    <source>
        <dbReference type="EMBL" id="QMW03478.1"/>
    </source>
</evidence>
<feature type="signal peptide" evidence="2">
    <location>
        <begin position="1"/>
        <end position="24"/>
    </location>
</feature>
<dbReference type="NCBIfam" id="TIGR01451">
    <property type="entry name" value="B_ant_repeat"/>
    <property type="match status" value="1"/>
</dbReference>
<feature type="region of interest" description="Disordered" evidence="1">
    <location>
        <begin position="68"/>
        <end position="100"/>
    </location>
</feature>
<proteinExistence type="predicted"/>
<feature type="domain" description="DUF11" evidence="3">
    <location>
        <begin position="1623"/>
        <end position="1733"/>
    </location>
</feature>
<feature type="region of interest" description="Disordered" evidence="1">
    <location>
        <begin position="1720"/>
        <end position="1747"/>
    </location>
</feature>
<gene>
    <name evidence="4" type="ORF">H3H32_00455</name>
</gene>
<feature type="chain" id="PRO_5028988062" evidence="2">
    <location>
        <begin position="25"/>
        <end position="1747"/>
    </location>
</feature>
<keyword evidence="2" id="KW-0732">Signal</keyword>
<dbReference type="Pfam" id="PF01345">
    <property type="entry name" value="DUF11"/>
    <property type="match status" value="2"/>
</dbReference>
<dbReference type="Gene3D" id="2.130.10.10">
    <property type="entry name" value="YVTN repeat-like/Quinoprotein amine dehydrogenase"/>
    <property type="match status" value="3"/>
</dbReference>
<evidence type="ECO:0000256" key="2">
    <source>
        <dbReference type="SAM" id="SignalP"/>
    </source>
</evidence>
<dbReference type="Proteomes" id="UP000515369">
    <property type="component" value="Chromosome"/>
</dbReference>
<evidence type="ECO:0000259" key="3">
    <source>
        <dbReference type="Pfam" id="PF01345"/>
    </source>
</evidence>
<dbReference type="KEGG" id="sfol:H3H32_00455"/>
<evidence type="ECO:0000256" key="1">
    <source>
        <dbReference type="SAM" id="MobiDB-lite"/>
    </source>
</evidence>
<dbReference type="RefSeq" id="WP_182460736.1">
    <property type="nucleotide sequence ID" value="NZ_CP059732.1"/>
</dbReference>